<dbReference type="CDD" id="cd06259">
    <property type="entry name" value="YdcF-like"/>
    <property type="match status" value="1"/>
</dbReference>
<dbReference type="GO" id="GO:0005886">
    <property type="term" value="C:plasma membrane"/>
    <property type="evidence" value="ECO:0007669"/>
    <property type="project" value="UniProtKB-SubCell"/>
</dbReference>
<feature type="domain" description="DUF218" evidence="8">
    <location>
        <begin position="75"/>
        <end position="177"/>
    </location>
</feature>
<evidence type="ECO:0000313" key="10">
    <source>
        <dbReference type="Proteomes" id="UP001403385"/>
    </source>
</evidence>
<dbReference type="PANTHER" id="PTHR30336:SF0">
    <property type="entry name" value="PROTEIN SANA"/>
    <property type="match status" value="1"/>
</dbReference>
<proteinExistence type="predicted"/>
<accession>A0AAW9S2T9</accession>
<evidence type="ECO:0000256" key="7">
    <source>
        <dbReference type="ARBA" id="ARBA00037355"/>
    </source>
</evidence>
<name>A0AAW9S2T9_9BACT</name>
<evidence type="ECO:0000256" key="6">
    <source>
        <dbReference type="ARBA" id="ARBA00023136"/>
    </source>
</evidence>
<gene>
    <name evidence="9" type="ORF">AAG747_08330</name>
</gene>
<dbReference type="AlphaFoldDB" id="A0AAW9S2T9"/>
<evidence type="ECO:0000256" key="4">
    <source>
        <dbReference type="ARBA" id="ARBA00022692"/>
    </source>
</evidence>
<dbReference type="PANTHER" id="PTHR30336">
    <property type="entry name" value="INNER MEMBRANE PROTEIN, PROBABLE PERMEASE"/>
    <property type="match status" value="1"/>
</dbReference>
<evidence type="ECO:0000259" key="8">
    <source>
        <dbReference type="Pfam" id="PF02698"/>
    </source>
</evidence>
<dbReference type="EMBL" id="JBDKWZ010000004">
    <property type="protein sequence ID" value="MEN7547912.1"/>
    <property type="molecule type" value="Genomic_DNA"/>
</dbReference>
<keyword evidence="10" id="KW-1185">Reference proteome</keyword>
<dbReference type="InterPro" id="IPR003848">
    <property type="entry name" value="DUF218"/>
</dbReference>
<keyword evidence="3" id="KW-0997">Cell inner membrane</keyword>
<organism evidence="9 10">
    <name type="scientific">Rapidithrix thailandica</name>
    <dbReference type="NCBI Taxonomy" id="413964"/>
    <lineage>
        <taxon>Bacteria</taxon>
        <taxon>Pseudomonadati</taxon>
        <taxon>Bacteroidota</taxon>
        <taxon>Cytophagia</taxon>
        <taxon>Cytophagales</taxon>
        <taxon>Flammeovirgaceae</taxon>
        <taxon>Rapidithrix</taxon>
    </lineage>
</organism>
<evidence type="ECO:0000256" key="3">
    <source>
        <dbReference type="ARBA" id="ARBA00022519"/>
    </source>
</evidence>
<comment type="subcellular location">
    <subcellularLocation>
        <location evidence="1">Cell inner membrane</location>
        <topology evidence="1">Single-pass membrane protein</topology>
    </subcellularLocation>
</comment>
<evidence type="ECO:0000256" key="5">
    <source>
        <dbReference type="ARBA" id="ARBA00022989"/>
    </source>
</evidence>
<evidence type="ECO:0000313" key="9">
    <source>
        <dbReference type="EMBL" id="MEN7547912.1"/>
    </source>
</evidence>
<evidence type="ECO:0000256" key="1">
    <source>
        <dbReference type="ARBA" id="ARBA00004377"/>
    </source>
</evidence>
<evidence type="ECO:0000256" key="2">
    <source>
        <dbReference type="ARBA" id="ARBA00022475"/>
    </source>
</evidence>
<keyword evidence="2" id="KW-1003">Cell membrane</keyword>
<keyword evidence="5" id="KW-1133">Transmembrane helix</keyword>
<comment type="caution">
    <text evidence="9">The sequence shown here is derived from an EMBL/GenBank/DDBJ whole genome shotgun (WGS) entry which is preliminary data.</text>
</comment>
<keyword evidence="4" id="KW-0812">Transmembrane</keyword>
<keyword evidence="6" id="KW-0472">Membrane</keyword>
<dbReference type="InterPro" id="IPR051599">
    <property type="entry name" value="Cell_Envelope_Assoc"/>
</dbReference>
<dbReference type="RefSeq" id="WP_346820693.1">
    <property type="nucleotide sequence ID" value="NZ_JBDKWZ010000004.1"/>
</dbReference>
<sequence>MKMIKPTKRKIKKLSWWLLSGGLLCICAILISDATISSYSKACFNSVDQLPHNKVGMLLGTSKYVINGRRNLYYIYRLEAAVQLFQNRKIDYILVSGDNAQMSYNEPQMFKEDLVKRGIPEDCIILDYAGFRTLDSIIRSKKVFGQSKLTVISQPFHNERALFLAEKNDMQAVAFNARDVDTRYGFKVQVREKLARVKCLLDIYVLNTQPKFLGEKINIP</sequence>
<comment type="function">
    <text evidence="7">Participates in the barrier function of the cell envelope.</text>
</comment>
<reference evidence="9 10" key="1">
    <citation type="submission" date="2024-04" db="EMBL/GenBank/DDBJ databases">
        <title>Novel genus in family Flammeovirgaceae.</title>
        <authorList>
            <person name="Nguyen T.H."/>
            <person name="Vuong T.Q."/>
            <person name="Le H."/>
            <person name="Kim S.-G."/>
        </authorList>
    </citation>
    <scope>NUCLEOTIDE SEQUENCE [LARGE SCALE GENOMIC DNA]</scope>
    <source>
        <strain evidence="9 10">JCM 23209</strain>
    </source>
</reference>
<protein>
    <submittedName>
        <fullName evidence="9">ElyC/SanA/YdcF family protein</fullName>
    </submittedName>
</protein>
<dbReference type="Pfam" id="PF02698">
    <property type="entry name" value="DUF218"/>
    <property type="match status" value="1"/>
</dbReference>
<dbReference type="Proteomes" id="UP001403385">
    <property type="component" value="Unassembled WGS sequence"/>
</dbReference>